<dbReference type="GO" id="GO:0006749">
    <property type="term" value="P:glutathione metabolic process"/>
    <property type="evidence" value="ECO:0007669"/>
    <property type="project" value="TreeGrafter"/>
</dbReference>
<keyword evidence="3" id="KW-1185">Reference proteome</keyword>
<dbReference type="InterPro" id="IPR003692">
    <property type="entry name" value="Hydantoinase_B"/>
</dbReference>
<evidence type="ECO:0000313" key="2">
    <source>
        <dbReference type="EMBL" id="QEC48433.1"/>
    </source>
</evidence>
<accession>A0A5B8U5S2</accession>
<evidence type="ECO:0000259" key="1">
    <source>
        <dbReference type="Pfam" id="PF02538"/>
    </source>
</evidence>
<organism evidence="2 3">
    <name type="scientific">Baekduia soli</name>
    <dbReference type="NCBI Taxonomy" id="496014"/>
    <lineage>
        <taxon>Bacteria</taxon>
        <taxon>Bacillati</taxon>
        <taxon>Actinomycetota</taxon>
        <taxon>Thermoleophilia</taxon>
        <taxon>Solirubrobacterales</taxon>
        <taxon>Baekduiaceae</taxon>
        <taxon>Baekduia</taxon>
    </lineage>
</organism>
<name>A0A5B8U5S2_9ACTN</name>
<dbReference type="OrthoDB" id="102473at2"/>
<sequence length="587" mass="64093">MSDTQGRIDPITLGVLGGAFQAIGLEMGHALKRMAYSPAAQQVEDLGGGLFTVDGREICESDTTPMHIGSIPAYIRGFMRRLEGNVNPGDIIIHNNPYHGASHSPDLCVAIPIFWEGELTAWSASTIHLSDTGGVFPGIAIDVHDVWAESKIYDSLKLYENGVRNEQLWQFFIDNTRTPSYVIGDTEAMIAAGRLGEKRFLGLLERYGKETVTGAIEEFLDYCERMMRAQIEQVPDGTWEADGWLDDDGRNRGEPLYVHTKITIEGSDITVDLSKSCDNVVTGFNVPFGGSVLPGIYTVIRSVFLDEATFDDFIPQNDGIFRPIKVIAREGSIFNPSFPRSALSRVCPILRASDAAIQALAEVVPDRVAAGSSAIGVGVYTGYIPEKSEYWVHVEINEGSYGGRCGKDGMDAIDVLTVNSRNTPIEETDWLFPMRTERYELRDVEPAPGRWRGGIGIIRANRFMGDGAFTSETDRAYEAPSGLFGGSPGTTLRLYRVDPDGTEEPLESKQTNFSMSAGSTLVWEQACGGGYGDPLEREPEAVLNDYLEEFVSLESAARDYGVVIDAASDSVDAEATARLRAERAAGT</sequence>
<dbReference type="Pfam" id="PF02538">
    <property type="entry name" value="Hydantoinase_B"/>
    <property type="match status" value="1"/>
</dbReference>
<dbReference type="RefSeq" id="WP_146919961.1">
    <property type="nucleotide sequence ID" value="NZ_CP042430.1"/>
</dbReference>
<dbReference type="Proteomes" id="UP000321805">
    <property type="component" value="Chromosome"/>
</dbReference>
<dbReference type="GO" id="GO:0005829">
    <property type="term" value="C:cytosol"/>
    <property type="evidence" value="ECO:0007669"/>
    <property type="project" value="TreeGrafter"/>
</dbReference>
<protein>
    <submittedName>
        <fullName evidence="2">Hydantoinase B/oxoprolinase family protein</fullName>
    </submittedName>
</protein>
<dbReference type="EMBL" id="CP042430">
    <property type="protein sequence ID" value="QEC48433.1"/>
    <property type="molecule type" value="Genomic_DNA"/>
</dbReference>
<dbReference type="InterPro" id="IPR045079">
    <property type="entry name" value="Oxoprolinase-like"/>
</dbReference>
<feature type="domain" description="Hydantoinase B/oxoprolinase" evidence="1">
    <location>
        <begin position="9"/>
        <end position="534"/>
    </location>
</feature>
<dbReference type="GO" id="GO:0017168">
    <property type="term" value="F:5-oxoprolinase (ATP-hydrolyzing) activity"/>
    <property type="evidence" value="ECO:0007669"/>
    <property type="project" value="TreeGrafter"/>
</dbReference>
<reference evidence="2 3" key="1">
    <citation type="journal article" date="2018" name="J. Microbiol.">
        <title>Baekduia soli gen. nov., sp. nov., a novel bacterium isolated from the soil of Baekdu Mountain and proposal of a novel family name, Baekduiaceae fam. nov.</title>
        <authorList>
            <person name="An D.S."/>
            <person name="Siddiqi M.Z."/>
            <person name="Kim K.H."/>
            <person name="Yu H.S."/>
            <person name="Im W.T."/>
        </authorList>
    </citation>
    <scope>NUCLEOTIDE SEQUENCE [LARGE SCALE GENOMIC DNA]</scope>
    <source>
        <strain evidence="2 3">BR7-21</strain>
    </source>
</reference>
<proteinExistence type="predicted"/>
<dbReference type="KEGG" id="bsol:FSW04_13215"/>
<dbReference type="PANTHER" id="PTHR11365:SF23">
    <property type="entry name" value="HYPOTHETICAL 5-OXOPROLINASE (EUROFUNG)-RELATED"/>
    <property type="match status" value="1"/>
</dbReference>
<evidence type="ECO:0000313" key="3">
    <source>
        <dbReference type="Proteomes" id="UP000321805"/>
    </source>
</evidence>
<gene>
    <name evidence="2" type="ORF">FSW04_13215</name>
</gene>
<dbReference type="PANTHER" id="PTHR11365">
    <property type="entry name" value="5-OXOPROLINASE RELATED"/>
    <property type="match status" value="1"/>
</dbReference>
<dbReference type="AlphaFoldDB" id="A0A5B8U5S2"/>